<evidence type="ECO:0000256" key="2">
    <source>
        <dbReference type="ARBA" id="ARBA00022692"/>
    </source>
</evidence>
<evidence type="ECO:0000256" key="5">
    <source>
        <dbReference type="SAM" id="Phobius"/>
    </source>
</evidence>
<keyword evidence="7" id="KW-1185">Reference proteome</keyword>
<comment type="caution">
    <text evidence="6">The sequence shown here is derived from an EMBL/GenBank/DDBJ whole genome shotgun (WGS) entry which is preliminary data.</text>
</comment>
<keyword evidence="3 5" id="KW-1133">Transmembrane helix</keyword>
<keyword evidence="2 5" id="KW-0812">Transmembrane</keyword>
<evidence type="ECO:0000313" key="6">
    <source>
        <dbReference type="EMBL" id="MCW9705516.1"/>
    </source>
</evidence>
<organism evidence="6 7">
    <name type="scientific">Fodinibius salsisoli</name>
    <dbReference type="NCBI Taxonomy" id="2820877"/>
    <lineage>
        <taxon>Bacteria</taxon>
        <taxon>Pseudomonadati</taxon>
        <taxon>Balneolota</taxon>
        <taxon>Balneolia</taxon>
        <taxon>Balneolales</taxon>
        <taxon>Balneolaceae</taxon>
        <taxon>Fodinibius</taxon>
    </lineage>
</organism>
<feature type="transmembrane region" description="Helical" evidence="5">
    <location>
        <begin position="107"/>
        <end position="124"/>
    </location>
</feature>
<accession>A0ABT3PHW0</accession>
<sequence>MKSQKISVPQSLRKAVHWIALAIVIYIFGYAGPYKILGVPSMMEGMASMGFGTTITFLIGLAETLGVIGIIAGLYYRPLKIISLFLLWPFAIGAFTVHMSYHHPFSVYLNSLLVCTMPLVILWTDEKFKLVLR</sequence>
<feature type="transmembrane region" description="Helical" evidence="5">
    <location>
        <begin position="51"/>
        <end position="74"/>
    </location>
</feature>
<evidence type="ECO:0000256" key="4">
    <source>
        <dbReference type="ARBA" id="ARBA00023136"/>
    </source>
</evidence>
<evidence type="ECO:0000313" key="7">
    <source>
        <dbReference type="Proteomes" id="UP001207918"/>
    </source>
</evidence>
<dbReference type="Proteomes" id="UP001207918">
    <property type="component" value="Unassembled WGS sequence"/>
</dbReference>
<comment type="subcellular location">
    <subcellularLocation>
        <location evidence="1">Membrane</location>
        <topology evidence="1">Multi-pass membrane protein</topology>
    </subcellularLocation>
</comment>
<dbReference type="Pfam" id="PF13564">
    <property type="entry name" value="DoxX_2"/>
    <property type="match status" value="1"/>
</dbReference>
<name>A0ABT3PHW0_9BACT</name>
<feature type="transmembrane region" description="Helical" evidence="5">
    <location>
        <begin position="81"/>
        <end position="101"/>
    </location>
</feature>
<protein>
    <submittedName>
        <fullName evidence="6">DoxX family protein</fullName>
    </submittedName>
</protein>
<reference evidence="6 7" key="1">
    <citation type="submission" date="2021-03" db="EMBL/GenBank/DDBJ databases">
        <title>Aliifodinibius sp. nov., a new bacterium isolated from saline soil.</title>
        <authorList>
            <person name="Galisteo C."/>
            <person name="De La Haba R."/>
            <person name="Sanchez-Porro C."/>
            <person name="Ventosa A."/>
        </authorList>
    </citation>
    <scope>NUCLEOTIDE SEQUENCE [LARGE SCALE GENOMIC DNA]</scope>
    <source>
        <strain evidence="6 7">1BSP15-2V2</strain>
    </source>
</reference>
<evidence type="ECO:0000256" key="3">
    <source>
        <dbReference type="ARBA" id="ARBA00022989"/>
    </source>
</evidence>
<evidence type="ECO:0000256" key="1">
    <source>
        <dbReference type="ARBA" id="ARBA00004141"/>
    </source>
</evidence>
<dbReference type="InterPro" id="IPR032808">
    <property type="entry name" value="DoxX"/>
</dbReference>
<proteinExistence type="predicted"/>
<dbReference type="RefSeq" id="WP_265764180.1">
    <property type="nucleotide sequence ID" value="NZ_JAGGJA010000001.1"/>
</dbReference>
<keyword evidence="4 5" id="KW-0472">Membrane</keyword>
<gene>
    <name evidence="6" type="ORF">J6I44_01555</name>
</gene>
<feature type="transmembrane region" description="Helical" evidence="5">
    <location>
        <begin position="12"/>
        <end position="31"/>
    </location>
</feature>
<dbReference type="EMBL" id="JAGGJA010000001">
    <property type="protein sequence ID" value="MCW9705516.1"/>
    <property type="molecule type" value="Genomic_DNA"/>
</dbReference>